<dbReference type="AlphaFoldDB" id="A0A4V1R2P2"/>
<feature type="transmembrane region" description="Helical" evidence="2">
    <location>
        <begin position="56"/>
        <end position="75"/>
    </location>
</feature>
<keyword evidence="2" id="KW-0472">Membrane</keyword>
<evidence type="ECO:0000313" key="4">
    <source>
        <dbReference type="EMBL" id="RXZ87846.1"/>
    </source>
</evidence>
<feature type="transmembrane region" description="Helical" evidence="2">
    <location>
        <begin position="21"/>
        <end position="44"/>
    </location>
</feature>
<dbReference type="OrthoDB" id="3225559at2"/>
<feature type="transmembrane region" description="Helical" evidence="2">
    <location>
        <begin position="268"/>
        <end position="293"/>
    </location>
</feature>
<evidence type="ECO:0000313" key="6">
    <source>
        <dbReference type="Proteomes" id="UP000581087"/>
    </source>
</evidence>
<dbReference type="EMBL" id="JACCBI010000001">
    <property type="protein sequence ID" value="NYD67997.1"/>
    <property type="molecule type" value="Genomic_DNA"/>
</dbReference>
<dbReference type="RefSeq" id="WP_129172111.1">
    <property type="nucleotide sequence ID" value="NZ_JACCBI010000001.1"/>
</dbReference>
<comment type="caution">
    <text evidence="4">The sequence shown here is derived from an EMBL/GenBank/DDBJ whole genome shotgun (WGS) entry which is preliminary data.</text>
</comment>
<dbReference type="EMBL" id="SDPM01000001">
    <property type="protein sequence ID" value="RXZ87846.1"/>
    <property type="molecule type" value="Genomic_DNA"/>
</dbReference>
<feature type="transmembrane region" description="Helical" evidence="2">
    <location>
        <begin position="326"/>
        <end position="344"/>
    </location>
</feature>
<evidence type="ECO:0000313" key="3">
    <source>
        <dbReference type="EMBL" id="NYD67997.1"/>
    </source>
</evidence>
<feature type="transmembrane region" description="Helical" evidence="2">
    <location>
        <begin position="96"/>
        <end position="121"/>
    </location>
</feature>
<organism evidence="4 5">
    <name type="scientific">Agromyces atrinae</name>
    <dbReference type="NCBI Taxonomy" id="592376"/>
    <lineage>
        <taxon>Bacteria</taxon>
        <taxon>Bacillati</taxon>
        <taxon>Actinomycetota</taxon>
        <taxon>Actinomycetes</taxon>
        <taxon>Micrococcales</taxon>
        <taxon>Microbacteriaceae</taxon>
        <taxon>Agromyces</taxon>
    </lineage>
</organism>
<protein>
    <submittedName>
        <fullName evidence="3">Putative membrane protein</fullName>
    </submittedName>
</protein>
<reference evidence="4 5" key="1">
    <citation type="submission" date="2019-01" db="EMBL/GenBank/DDBJ databases">
        <title>Agromyces.</title>
        <authorList>
            <person name="Li J."/>
        </authorList>
    </citation>
    <scope>NUCLEOTIDE SEQUENCE [LARGE SCALE GENOMIC DNA]</scope>
    <source>
        <strain evidence="4 5">DSM 23870</strain>
    </source>
</reference>
<proteinExistence type="predicted"/>
<evidence type="ECO:0000256" key="2">
    <source>
        <dbReference type="SAM" id="Phobius"/>
    </source>
</evidence>
<keyword evidence="2" id="KW-0812">Transmembrane</keyword>
<name>A0A4V1R2P2_9MICO</name>
<feature type="transmembrane region" description="Helical" evidence="2">
    <location>
        <begin position="163"/>
        <end position="184"/>
    </location>
</feature>
<evidence type="ECO:0000313" key="5">
    <source>
        <dbReference type="Proteomes" id="UP000292686"/>
    </source>
</evidence>
<accession>A0A4V1R2P2</accession>
<reference evidence="3 6" key="2">
    <citation type="submission" date="2020-07" db="EMBL/GenBank/DDBJ databases">
        <title>Sequencing the genomes of 1000 actinobacteria strains.</title>
        <authorList>
            <person name="Klenk H.-P."/>
        </authorList>
    </citation>
    <scope>NUCLEOTIDE SEQUENCE [LARGE SCALE GENOMIC DNA]</scope>
    <source>
        <strain evidence="3 6">DSM 23870</strain>
    </source>
</reference>
<feature type="transmembrane region" description="Helical" evidence="2">
    <location>
        <begin position="244"/>
        <end position="262"/>
    </location>
</feature>
<gene>
    <name evidence="3" type="ORF">BJ972_002516</name>
    <name evidence="4" type="ORF">ESP50_01180</name>
</gene>
<keyword evidence="2" id="KW-1133">Transmembrane helix</keyword>
<feature type="region of interest" description="Disordered" evidence="1">
    <location>
        <begin position="351"/>
        <end position="370"/>
    </location>
</feature>
<evidence type="ECO:0000256" key="1">
    <source>
        <dbReference type="SAM" id="MobiDB-lite"/>
    </source>
</evidence>
<sequence length="370" mass="39375">MSLSATLSRFRQRLDSSATSVENVALYVGTGAFIVVGVIALFYVGFTDMPIAGPGSLGQFVAYASAAAAVVAFVFGRQFSLKDDFIPGIRGAKRHWALRLLDLAAVAFAHAIICLLLWVVVADALERAFQGAVVYALPAIVLAGVAAALSAYFVFLSSVNLNPLMLSAVLAVFLVVGAFASMLTAQDPFWWKENLSALGITNDLSAFAFNITLIVGGAIVTTIARYATADLERVDRAEVRGIRLVRIALVIIGICLACVGIFPVSEFFLIHNTVATGMAVVFAALVIALPWILPSVPRPFVILGWAFMVTIAVLGVFFAVGYYNLTAVELVAAVLIFSWIIVFIRTSSAMASDNPKTDADRASLHESAIS</sequence>
<feature type="compositionally biased region" description="Basic and acidic residues" evidence="1">
    <location>
        <begin position="355"/>
        <end position="364"/>
    </location>
</feature>
<dbReference type="Proteomes" id="UP000581087">
    <property type="component" value="Unassembled WGS sequence"/>
</dbReference>
<feature type="transmembrane region" description="Helical" evidence="2">
    <location>
        <begin position="133"/>
        <end position="156"/>
    </location>
</feature>
<feature type="transmembrane region" description="Helical" evidence="2">
    <location>
        <begin position="300"/>
        <end position="320"/>
    </location>
</feature>
<keyword evidence="5" id="KW-1185">Reference proteome</keyword>
<dbReference type="Proteomes" id="UP000292686">
    <property type="component" value="Unassembled WGS sequence"/>
</dbReference>
<feature type="transmembrane region" description="Helical" evidence="2">
    <location>
        <begin position="204"/>
        <end position="224"/>
    </location>
</feature>